<reference evidence="2 3" key="1">
    <citation type="submission" date="2018-04" db="EMBL/GenBank/DDBJ databases">
        <title>Novel Campyloabacter and Helicobacter Species and Strains.</title>
        <authorList>
            <person name="Mannion A.J."/>
            <person name="Shen Z."/>
            <person name="Fox J.G."/>
        </authorList>
    </citation>
    <scope>NUCLEOTIDE SEQUENCE [LARGE SCALE GENOMIC DNA]</scope>
    <source>
        <strain evidence="2 3">ATCC 700242</strain>
    </source>
</reference>
<keyword evidence="1" id="KW-0143">Chaperone</keyword>
<comment type="subcellular location">
    <subcellularLocation>
        <location evidence="1">Cytoplasm</location>
    </subcellularLocation>
</comment>
<dbReference type="GO" id="GO:0005048">
    <property type="term" value="F:signal sequence binding"/>
    <property type="evidence" value="ECO:0007669"/>
    <property type="project" value="UniProtKB-UniRule"/>
</dbReference>
<evidence type="ECO:0000313" key="2">
    <source>
        <dbReference type="EMBL" id="RDU69104.1"/>
    </source>
</evidence>
<evidence type="ECO:0000256" key="1">
    <source>
        <dbReference type="HAMAP-Rule" id="MF_02200"/>
    </source>
</evidence>
<protein>
    <recommendedName>
        <fullName evidence="1">Chaperone NapD</fullName>
    </recommendedName>
    <alternativeName>
        <fullName evidence="1">NapA signal peptide-binding chaperone NapD</fullName>
    </alternativeName>
</protein>
<dbReference type="GO" id="GO:0005737">
    <property type="term" value="C:cytoplasm"/>
    <property type="evidence" value="ECO:0007669"/>
    <property type="project" value="UniProtKB-SubCell"/>
</dbReference>
<dbReference type="GO" id="GO:0051224">
    <property type="term" value="P:negative regulation of protein transport"/>
    <property type="evidence" value="ECO:0007669"/>
    <property type="project" value="UniProtKB-UniRule"/>
</dbReference>
<comment type="subunit">
    <text evidence="1">Interacts with the cytoplasmic NapA precursor.</text>
</comment>
<dbReference type="Pfam" id="PF03927">
    <property type="entry name" value="NapD"/>
    <property type="match status" value="1"/>
</dbReference>
<gene>
    <name evidence="1" type="primary">napD</name>
    <name evidence="2" type="ORF">CQA62_04540</name>
</gene>
<comment type="caution">
    <text evidence="2">The sequence shown here is derived from an EMBL/GenBank/DDBJ whole genome shotgun (WGS) entry which is preliminary data.</text>
</comment>
<accession>A0A3D8IWW6</accession>
<dbReference type="HAMAP" id="MF_02200">
    <property type="entry name" value="NapD"/>
    <property type="match status" value="1"/>
</dbReference>
<comment type="function">
    <text evidence="1">Chaperone for NapA, the catalytic subunit of the periplasmic nitrate reductase. It binds directly and specifically to the twin-arginine signal peptide of NapA, preventing premature interaction with the Tat translocase and premature export.</text>
</comment>
<dbReference type="Proteomes" id="UP000257067">
    <property type="component" value="Unassembled WGS sequence"/>
</dbReference>
<dbReference type="InterPro" id="IPR005623">
    <property type="entry name" value="Chaperone_NapD_NO3_reduct"/>
</dbReference>
<keyword evidence="1" id="KW-0963">Cytoplasm</keyword>
<dbReference type="Gene3D" id="3.30.70.920">
    <property type="match status" value="1"/>
</dbReference>
<proteinExistence type="inferred from homology"/>
<sequence length="114" mass="12811">MNISSIIIYTNNPQKVMQEVEKIKGCEIALSDEQKQVMIAVIEAENVNAEMEILKSISAIDGVIEANMHYSYAEEELESAKENISREVSKNLSDEVGIDEISYSGSVYNQMYKL</sequence>
<dbReference type="OrthoDB" id="1120071at2"/>
<organism evidence="2 3">
    <name type="scientific">Helicobacter cholecystus</name>
    <dbReference type="NCBI Taxonomy" id="45498"/>
    <lineage>
        <taxon>Bacteria</taxon>
        <taxon>Pseudomonadati</taxon>
        <taxon>Campylobacterota</taxon>
        <taxon>Epsilonproteobacteria</taxon>
        <taxon>Campylobacterales</taxon>
        <taxon>Helicobacteraceae</taxon>
        <taxon>Helicobacter</taxon>
    </lineage>
</organism>
<dbReference type="RefSeq" id="WP_104724743.1">
    <property type="nucleotide sequence ID" value="NZ_FZNE01000004.1"/>
</dbReference>
<keyword evidence="3" id="KW-1185">Reference proteome</keyword>
<dbReference type="AlphaFoldDB" id="A0A3D8IWW6"/>
<dbReference type="EMBL" id="NXLU01000004">
    <property type="protein sequence ID" value="RDU69104.1"/>
    <property type="molecule type" value="Genomic_DNA"/>
</dbReference>
<comment type="similarity">
    <text evidence="1">Belongs to the NapD family.</text>
</comment>
<name>A0A3D8IWW6_9HELI</name>
<evidence type="ECO:0000313" key="3">
    <source>
        <dbReference type="Proteomes" id="UP000257067"/>
    </source>
</evidence>